<sequence length="57" mass="6714">MTDFKNILITCDPSDEMRHGGEIKLSSDDLIIYQVHEKQMEPIAGFIWDYIKSRKKK</sequence>
<reference evidence="1" key="1">
    <citation type="submission" date="2020-03" db="EMBL/GenBank/DDBJ databases">
        <title>The deep terrestrial virosphere.</title>
        <authorList>
            <person name="Holmfeldt K."/>
            <person name="Nilsson E."/>
            <person name="Simone D."/>
            <person name="Lopez-Fernandez M."/>
            <person name="Wu X."/>
            <person name="de Brujin I."/>
            <person name="Lundin D."/>
            <person name="Andersson A."/>
            <person name="Bertilsson S."/>
            <person name="Dopson M."/>
        </authorList>
    </citation>
    <scope>NUCLEOTIDE SEQUENCE</scope>
    <source>
        <strain evidence="1">TM448A03536</strain>
        <strain evidence="2">TM448B02321</strain>
    </source>
</reference>
<name>A0A6H1ZZR7_9ZZZZ</name>
<protein>
    <submittedName>
        <fullName evidence="1">Uncharacterized protein</fullName>
    </submittedName>
</protein>
<organism evidence="1">
    <name type="scientific">viral metagenome</name>
    <dbReference type="NCBI Taxonomy" id="1070528"/>
    <lineage>
        <taxon>unclassified sequences</taxon>
        <taxon>metagenomes</taxon>
        <taxon>organismal metagenomes</taxon>
    </lineage>
</organism>
<dbReference type="EMBL" id="MT144902">
    <property type="protein sequence ID" value="QJI01166.1"/>
    <property type="molecule type" value="Genomic_DNA"/>
</dbReference>
<dbReference type="EMBL" id="MT144421">
    <property type="protein sequence ID" value="QJA53433.1"/>
    <property type="molecule type" value="Genomic_DNA"/>
</dbReference>
<gene>
    <name evidence="1" type="ORF">TM448A03536_0005</name>
    <name evidence="2" type="ORF">TM448B02321_0006</name>
</gene>
<proteinExistence type="predicted"/>
<accession>A0A6H1ZZR7</accession>
<evidence type="ECO:0000313" key="1">
    <source>
        <dbReference type="EMBL" id="QJA53433.1"/>
    </source>
</evidence>
<dbReference type="AlphaFoldDB" id="A0A6H1ZZR7"/>
<evidence type="ECO:0000313" key="2">
    <source>
        <dbReference type="EMBL" id="QJI01166.1"/>
    </source>
</evidence>